<name>A0A160KSV9_9MICO</name>
<evidence type="ECO:0000313" key="7">
    <source>
        <dbReference type="Proteomes" id="UP000077071"/>
    </source>
</evidence>
<proteinExistence type="inferred from homology"/>
<dbReference type="PANTHER" id="PTHR33630:SF9">
    <property type="entry name" value="CUTINASE 4"/>
    <property type="match status" value="1"/>
</dbReference>
<dbReference type="STRING" id="33888.A6122_1486"/>
<gene>
    <name evidence="6" type="ORF">A6122_1486</name>
</gene>
<evidence type="ECO:0000256" key="3">
    <source>
        <dbReference type="ARBA" id="ARBA00022801"/>
    </source>
</evidence>
<keyword evidence="2" id="KW-0719">Serine esterase</keyword>
<organism evidence="6 7">
    <name type="scientific">Rathayibacter tritici</name>
    <dbReference type="NCBI Taxonomy" id="33888"/>
    <lineage>
        <taxon>Bacteria</taxon>
        <taxon>Bacillati</taxon>
        <taxon>Actinomycetota</taxon>
        <taxon>Actinomycetes</taxon>
        <taxon>Micrococcales</taxon>
        <taxon>Microbacteriaceae</taxon>
        <taxon>Rathayibacter</taxon>
    </lineage>
</organism>
<dbReference type="AlphaFoldDB" id="A0A160KSV9"/>
<dbReference type="InterPro" id="IPR029058">
    <property type="entry name" value="AB_hydrolase_fold"/>
</dbReference>
<evidence type="ECO:0000256" key="2">
    <source>
        <dbReference type="ARBA" id="ARBA00022487"/>
    </source>
</evidence>
<dbReference type="InterPro" id="IPR000675">
    <property type="entry name" value="Cutinase/axe"/>
</dbReference>
<keyword evidence="4" id="KW-1015">Disulfide bond</keyword>
<keyword evidence="3" id="KW-0378">Hydrolase</keyword>
<comment type="similarity">
    <text evidence="1">Belongs to the cutinase family.</text>
</comment>
<evidence type="ECO:0000256" key="4">
    <source>
        <dbReference type="ARBA" id="ARBA00023157"/>
    </source>
</evidence>
<evidence type="ECO:0000256" key="1">
    <source>
        <dbReference type="ARBA" id="ARBA00007534"/>
    </source>
</evidence>
<feature type="chain" id="PRO_5043136048" description="Cutinase" evidence="5">
    <location>
        <begin position="40"/>
        <end position="284"/>
    </location>
</feature>
<evidence type="ECO:0000313" key="6">
    <source>
        <dbReference type="EMBL" id="AND16623.1"/>
    </source>
</evidence>
<evidence type="ECO:0008006" key="8">
    <source>
        <dbReference type="Google" id="ProtNLM"/>
    </source>
</evidence>
<keyword evidence="5" id="KW-0732">Signal</keyword>
<evidence type="ECO:0000256" key="5">
    <source>
        <dbReference type="SAM" id="SignalP"/>
    </source>
</evidence>
<dbReference type="EMBL" id="CP015515">
    <property type="protein sequence ID" value="AND16623.1"/>
    <property type="molecule type" value="Genomic_DNA"/>
</dbReference>
<accession>A0A160KSV9</accession>
<dbReference type="Gene3D" id="3.40.50.1820">
    <property type="entry name" value="alpha/beta hydrolase"/>
    <property type="match status" value="1"/>
</dbReference>
<dbReference type="GO" id="GO:0052689">
    <property type="term" value="F:carboxylic ester hydrolase activity"/>
    <property type="evidence" value="ECO:0007669"/>
    <property type="project" value="UniProtKB-KW"/>
</dbReference>
<dbReference type="Pfam" id="PF01083">
    <property type="entry name" value="Cutinase"/>
    <property type="match status" value="1"/>
</dbReference>
<dbReference type="PATRIC" id="fig|33888.3.peg.1630"/>
<dbReference type="OrthoDB" id="3690529at2"/>
<protein>
    <recommendedName>
        <fullName evidence="8">Cutinase</fullName>
    </recommendedName>
</protein>
<sequence>MLSVATAQSGPGVKQRRRRVVAALIVTLSAAALATPAVAAEESNRCDSATVIAVRGSGEPAGNGSAHGDRTYASGGLGGLLQKLASGLQGDPHVPVTAEGLKYPATIVNPDNFGPYFESVNTGAKNLVLEVQDRARSCPNSPIVLAGYSQGAEVIRAAITGTDYEGRHYGLTADDKKHLRSVVLFGAPSYHGGEPWNAPDSGPKNGMTGWDGNPYESLTVAASSPSSHSKNDKSSIVRSYCLTDDYFCQSNYTDKGMDIHNSYANSVMVGESRSFVMSLLSRKA</sequence>
<reference evidence="6 7" key="1">
    <citation type="submission" date="2016-05" db="EMBL/GenBank/DDBJ databases">
        <title>Complete genome sequence of Rathayibacter tritici NCPPB 1953.</title>
        <authorList>
            <person name="Park J."/>
            <person name="Lee H.-H."/>
            <person name="Lee S.-W."/>
            <person name="Seo Y.-S."/>
        </authorList>
    </citation>
    <scope>NUCLEOTIDE SEQUENCE [LARGE SCALE GENOMIC DNA]</scope>
    <source>
        <strain evidence="6 7">NCPPB 1953</strain>
    </source>
</reference>
<dbReference type="SMART" id="SM01110">
    <property type="entry name" value="Cutinase"/>
    <property type="match status" value="1"/>
</dbReference>
<dbReference type="PANTHER" id="PTHR33630">
    <property type="entry name" value="CUTINASE RV1984C-RELATED-RELATED"/>
    <property type="match status" value="1"/>
</dbReference>
<feature type="signal peptide" evidence="5">
    <location>
        <begin position="1"/>
        <end position="39"/>
    </location>
</feature>
<dbReference type="SUPFAM" id="SSF53474">
    <property type="entry name" value="alpha/beta-Hydrolases"/>
    <property type="match status" value="1"/>
</dbReference>
<dbReference type="KEGG" id="rtn:A6122_1486"/>
<dbReference type="Proteomes" id="UP000077071">
    <property type="component" value="Chromosome"/>
</dbReference>
<keyword evidence="7" id="KW-1185">Reference proteome</keyword>